<evidence type="ECO:0000313" key="1">
    <source>
        <dbReference type="EMBL" id="MBR0800490.1"/>
    </source>
</evidence>
<accession>A0ABS5FUN4</accession>
<protein>
    <submittedName>
        <fullName evidence="1">Helix-turn-helix domain-containing protein</fullName>
    </submittedName>
</protein>
<gene>
    <name evidence="1" type="ORF">JQ615_34500</name>
</gene>
<proteinExistence type="predicted"/>
<keyword evidence="2" id="KW-1185">Reference proteome</keyword>
<comment type="caution">
    <text evidence="1">The sequence shown here is derived from an EMBL/GenBank/DDBJ whole genome shotgun (WGS) entry which is preliminary data.</text>
</comment>
<reference evidence="2" key="1">
    <citation type="journal article" date="2021" name="ISME J.">
        <title>Evolutionary origin and ecological implication of a unique nif island in free-living Bradyrhizobium lineages.</title>
        <authorList>
            <person name="Tao J."/>
        </authorList>
    </citation>
    <scope>NUCLEOTIDE SEQUENCE [LARGE SCALE GENOMIC DNA]</scope>
    <source>
        <strain evidence="2">SZCCT0434</strain>
    </source>
</reference>
<dbReference type="SUPFAM" id="SSF46689">
    <property type="entry name" value="Homeodomain-like"/>
    <property type="match status" value="1"/>
</dbReference>
<dbReference type="InterPro" id="IPR009057">
    <property type="entry name" value="Homeodomain-like_sf"/>
</dbReference>
<name>A0ABS5FUN4_9BRAD</name>
<dbReference type="Proteomes" id="UP001315278">
    <property type="component" value="Unassembled WGS sequence"/>
</dbReference>
<dbReference type="EMBL" id="JAFCJH010000055">
    <property type="protein sequence ID" value="MBR0800490.1"/>
    <property type="molecule type" value="Genomic_DNA"/>
</dbReference>
<organism evidence="1 2">
    <name type="scientific">Bradyrhizobium jicamae</name>
    <dbReference type="NCBI Taxonomy" id="280332"/>
    <lineage>
        <taxon>Bacteria</taxon>
        <taxon>Pseudomonadati</taxon>
        <taxon>Pseudomonadota</taxon>
        <taxon>Alphaproteobacteria</taxon>
        <taxon>Hyphomicrobiales</taxon>
        <taxon>Nitrobacteraceae</taxon>
        <taxon>Bradyrhizobium</taxon>
    </lineage>
</organism>
<evidence type="ECO:0000313" key="2">
    <source>
        <dbReference type="Proteomes" id="UP001315278"/>
    </source>
</evidence>
<sequence length="89" mass="9508">MLLAAGGPSTRAIAKEVGVQPRIVSKWRHRFADCGLGGPAEQPLAARPSIYGQATNKCILALLAKPPPAGYARWTGPARCWLTSVRSLR</sequence>